<protein>
    <submittedName>
        <fullName evidence="5">Chitin-binding protein</fullName>
    </submittedName>
</protein>
<keyword evidence="6" id="KW-1185">Reference proteome</keyword>
<dbReference type="InterPro" id="IPR014756">
    <property type="entry name" value="Ig_E-set"/>
</dbReference>
<gene>
    <name evidence="5" type="ORF">SAMN05216551_101205</name>
</gene>
<organism evidence="5 6">
    <name type="scientific">Chitinasiproducens palmae</name>
    <dbReference type="NCBI Taxonomy" id="1770053"/>
    <lineage>
        <taxon>Bacteria</taxon>
        <taxon>Pseudomonadati</taxon>
        <taxon>Pseudomonadota</taxon>
        <taxon>Betaproteobacteria</taxon>
        <taxon>Burkholderiales</taxon>
        <taxon>Burkholderiaceae</taxon>
        <taxon>Chitinasiproducens</taxon>
    </lineage>
</organism>
<sequence length="236" mass="26562">MNGKHRLSQLWLIVALCGASQVQAHGRVVEPPSRVVLCSQGENRDCPIPAWKTNAMESGKFFPARDGGLSDPVASTDAPNGTPPRDGEIASTSVNGAEKVLDEQSAQRWRKTVMHAGEHQRFVWEYSALHKTRRWNYFITRQDWNPNAPLTRAQFEAKPFCQYQNSQQPYWDHPELMPTSPTVHTCKLPKRDGYHVILAVWEVADTPHAFYQQIDAEFVNGGAALTSPFAPPTKRE</sequence>
<feature type="domain" description="Chitin-binding type-4" evidence="4">
    <location>
        <begin position="25"/>
        <end position="215"/>
    </location>
</feature>
<accession>A0A1H2PIY6</accession>
<dbReference type="Pfam" id="PF03067">
    <property type="entry name" value="LPMO_10"/>
    <property type="match status" value="1"/>
</dbReference>
<evidence type="ECO:0000256" key="1">
    <source>
        <dbReference type="ARBA" id="ARBA00022729"/>
    </source>
</evidence>
<dbReference type="AlphaFoldDB" id="A0A1H2PIY6"/>
<name>A0A1H2PIY6_9BURK</name>
<dbReference type="PANTHER" id="PTHR34823:SF1">
    <property type="entry name" value="CHITIN-BINDING TYPE-4 DOMAIN-CONTAINING PROTEIN"/>
    <property type="match status" value="1"/>
</dbReference>
<dbReference type="OrthoDB" id="3675244at2"/>
<feature type="signal peptide" evidence="3">
    <location>
        <begin position="1"/>
        <end position="24"/>
    </location>
</feature>
<dbReference type="RefSeq" id="WP_091903679.1">
    <property type="nucleotide sequence ID" value="NZ_FNLO01000001.1"/>
</dbReference>
<dbReference type="SUPFAM" id="SSF81296">
    <property type="entry name" value="E set domains"/>
    <property type="match status" value="1"/>
</dbReference>
<dbReference type="CDD" id="cd21177">
    <property type="entry name" value="LPMO_AA10"/>
    <property type="match status" value="1"/>
</dbReference>
<dbReference type="STRING" id="1770053.SAMN05216551_101205"/>
<feature type="region of interest" description="Disordered" evidence="2">
    <location>
        <begin position="64"/>
        <end position="90"/>
    </location>
</feature>
<dbReference type="EMBL" id="FNLO01000001">
    <property type="protein sequence ID" value="SDV46255.1"/>
    <property type="molecule type" value="Genomic_DNA"/>
</dbReference>
<dbReference type="PANTHER" id="PTHR34823">
    <property type="entry name" value="GLCNAC-BINDING PROTEIN A"/>
    <property type="match status" value="1"/>
</dbReference>
<evidence type="ECO:0000259" key="4">
    <source>
        <dbReference type="Pfam" id="PF03067"/>
    </source>
</evidence>
<dbReference type="InterPro" id="IPR051024">
    <property type="entry name" value="GlcNAc_Chitin_IntDeg"/>
</dbReference>
<feature type="chain" id="PRO_5017456324" evidence="3">
    <location>
        <begin position="25"/>
        <end position="236"/>
    </location>
</feature>
<evidence type="ECO:0000313" key="5">
    <source>
        <dbReference type="EMBL" id="SDV46255.1"/>
    </source>
</evidence>
<evidence type="ECO:0000256" key="2">
    <source>
        <dbReference type="SAM" id="MobiDB-lite"/>
    </source>
</evidence>
<dbReference type="Gene3D" id="2.70.50.50">
    <property type="entry name" value="chitin-binding protein cbp21"/>
    <property type="match status" value="1"/>
</dbReference>
<proteinExistence type="predicted"/>
<dbReference type="InterPro" id="IPR004302">
    <property type="entry name" value="Cellulose/chitin-bd_N"/>
</dbReference>
<reference evidence="6" key="1">
    <citation type="submission" date="2016-09" db="EMBL/GenBank/DDBJ databases">
        <authorList>
            <person name="Varghese N."/>
            <person name="Submissions S."/>
        </authorList>
    </citation>
    <scope>NUCLEOTIDE SEQUENCE [LARGE SCALE GENOMIC DNA]</scope>
    <source>
        <strain evidence="6">JS23</strain>
    </source>
</reference>
<dbReference type="Proteomes" id="UP000243719">
    <property type="component" value="Unassembled WGS sequence"/>
</dbReference>
<evidence type="ECO:0000313" key="6">
    <source>
        <dbReference type="Proteomes" id="UP000243719"/>
    </source>
</evidence>
<evidence type="ECO:0000256" key="3">
    <source>
        <dbReference type="SAM" id="SignalP"/>
    </source>
</evidence>
<keyword evidence="1 3" id="KW-0732">Signal</keyword>